<evidence type="ECO:0000313" key="3">
    <source>
        <dbReference type="EMBL" id="MFC6170531.1"/>
    </source>
</evidence>
<dbReference type="RefSeq" id="WP_225418819.1">
    <property type="nucleotide sequence ID" value="NZ_JBHSSL010000046.1"/>
</dbReference>
<evidence type="ECO:0000313" key="4">
    <source>
        <dbReference type="Proteomes" id="UP001596289"/>
    </source>
</evidence>
<keyword evidence="2" id="KW-0472">Membrane</keyword>
<keyword evidence="2" id="KW-1133">Transmembrane helix</keyword>
<name>A0ABW1RCC8_9LACO</name>
<protein>
    <submittedName>
        <fullName evidence="3">DUF6681 family protein</fullName>
    </submittedName>
</protein>
<reference evidence="4" key="1">
    <citation type="journal article" date="2019" name="Int. J. Syst. Evol. Microbiol.">
        <title>The Global Catalogue of Microorganisms (GCM) 10K type strain sequencing project: providing services to taxonomists for standard genome sequencing and annotation.</title>
        <authorList>
            <consortium name="The Broad Institute Genomics Platform"/>
            <consortium name="The Broad Institute Genome Sequencing Center for Infectious Disease"/>
            <person name="Wu L."/>
            <person name="Ma J."/>
        </authorList>
    </citation>
    <scope>NUCLEOTIDE SEQUENCE [LARGE SCALE GENOMIC DNA]</scope>
    <source>
        <strain evidence="4">CCM 8904</strain>
    </source>
</reference>
<proteinExistence type="predicted"/>
<accession>A0ABW1RCC8</accession>
<comment type="caution">
    <text evidence="3">The sequence shown here is derived from an EMBL/GenBank/DDBJ whole genome shotgun (WGS) entry which is preliminary data.</text>
</comment>
<sequence>MLSLLDMLNHYLGYFNMNVKLKNRVYTGIGIAGVLYLGYLTFNYLRLGAWTRGLLFLLIFLVLVYFTALNVIYYFTTKTAKFDISPKIEKLLGGRAAGAGDDPMVVGKHAAHTTKVIPAAGLFHEQSLLPAKLVVDATQQANIEQLVDSLVASNYLQLNYANRSDDDVYQLAQKSGQPVYALGDLVQLPFYELREQSGHYVVYAGRNAIDSLPVGEVTEVGLMPTKDAAAKYQIVLASAQLTGGPYKIAGRSSVVAGNEPFKLVIQAAYKDPNQAVTPTATTPLTTGNRSTPTNTTSKSTITESTRMSRRNR</sequence>
<keyword evidence="2" id="KW-0812">Transmembrane</keyword>
<evidence type="ECO:0000256" key="2">
    <source>
        <dbReference type="SAM" id="Phobius"/>
    </source>
</evidence>
<dbReference type="EMBL" id="JBHSSL010000046">
    <property type="protein sequence ID" value="MFC6170531.1"/>
    <property type="molecule type" value="Genomic_DNA"/>
</dbReference>
<feature type="transmembrane region" description="Helical" evidence="2">
    <location>
        <begin position="54"/>
        <end position="75"/>
    </location>
</feature>
<gene>
    <name evidence="3" type="ORF">ACFQGP_08085</name>
</gene>
<feature type="region of interest" description="Disordered" evidence="1">
    <location>
        <begin position="275"/>
        <end position="312"/>
    </location>
</feature>
<dbReference type="Pfam" id="PF20386">
    <property type="entry name" value="DUF6681"/>
    <property type="match status" value="1"/>
</dbReference>
<organism evidence="3 4">
    <name type="scientific">Loigolactobacillus jiayinensis</name>
    <dbReference type="NCBI Taxonomy" id="2486016"/>
    <lineage>
        <taxon>Bacteria</taxon>
        <taxon>Bacillati</taxon>
        <taxon>Bacillota</taxon>
        <taxon>Bacilli</taxon>
        <taxon>Lactobacillales</taxon>
        <taxon>Lactobacillaceae</taxon>
        <taxon>Loigolactobacillus</taxon>
    </lineage>
</organism>
<feature type="transmembrane region" description="Helical" evidence="2">
    <location>
        <begin position="25"/>
        <end position="42"/>
    </location>
</feature>
<feature type="compositionally biased region" description="Low complexity" evidence="1">
    <location>
        <begin position="277"/>
        <end position="305"/>
    </location>
</feature>
<dbReference type="InterPro" id="IPR046503">
    <property type="entry name" value="DUF6681"/>
</dbReference>
<evidence type="ECO:0000256" key="1">
    <source>
        <dbReference type="SAM" id="MobiDB-lite"/>
    </source>
</evidence>
<keyword evidence="4" id="KW-1185">Reference proteome</keyword>
<dbReference type="Proteomes" id="UP001596289">
    <property type="component" value="Unassembled WGS sequence"/>
</dbReference>